<keyword evidence="1" id="KW-0812">Transmembrane</keyword>
<dbReference type="Proteomes" id="UP001208649">
    <property type="component" value="Unassembled WGS sequence"/>
</dbReference>
<sequence length="185" mass="21976">MKKLIYLLLLIISIVLIGVAVFKLKIAKNTTITFNNENLKIEDSPFYKKYYNSRNIVVVNIWATWCEPCIDEIPELNKVKKEYNRDGLDFISFSIDNTSDIEKVKQFVASKKFEWNDITIQNLKYKKHLENMFYNKSSNSNIIQVTSFEIPRTLIFRDKKLIKEYNGLINYHDICDFLNRELQKN</sequence>
<evidence type="ECO:0000259" key="2">
    <source>
        <dbReference type="PROSITE" id="PS51352"/>
    </source>
</evidence>
<accession>A0ABT2W587</accession>
<organism evidence="3 4">
    <name type="scientific">Chryseobacterium edaphi</name>
    <dbReference type="NCBI Taxonomy" id="2976532"/>
    <lineage>
        <taxon>Bacteria</taxon>
        <taxon>Pseudomonadati</taxon>
        <taxon>Bacteroidota</taxon>
        <taxon>Flavobacteriia</taxon>
        <taxon>Flavobacteriales</taxon>
        <taxon>Weeksellaceae</taxon>
        <taxon>Chryseobacterium group</taxon>
        <taxon>Chryseobacterium</taxon>
    </lineage>
</organism>
<comment type="caution">
    <text evidence="3">The sequence shown here is derived from an EMBL/GenBank/DDBJ whole genome shotgun (WGS) entry which is preliminary data.</text>
</comment>
<dbReference type="InterPro" id="IPR013740">
    <property type="entry name" value="Redoxin"/>
</dbReference>
<dbReference type="RefSeq" id="WP_263002825.1">
    <property type="nucleotide sequence ID" value="NZ_JAOTEM010000002.1"/>
</dbReference>
<dbReference type="CDD" id="cd02966">
    <property type="entry name" value="TlpA_like_family"/>
    <property type="match status" value="1"/>
</dbReference>
<name>A0ABT2W587_9FLAO</name>
<reference evidence="4" key="1">
    <citation type="submission" date="2023-07" db="EMBL/GenBank/DDBJ databases">
        <title>Chryseobacterium sp. strain PBS4-4 Genome sequencing and assembly.</title>
        <authorList>
            <person name="Jung Y."/>
        </authorList>
    </citation>
    <scope>NUCLEOTIDE SEQUENCE [LARGE SCALE GENOMIC DNA]</scope>
    <source>
        <strain evidence="4">PBS4-4</strain>
    </source>
</reference>
<dbReference type="InterPro" id="IPR050553">
    <property type="entry name" value="Thioredoxin_ResA/DsbE_sf"/>
</dbReference>
<gene>
    <name evidence="3" type="ORF">NZ698_09230</name>
</gene>
<evidence type="ECO:0000313" key="4">
    <source>
        <dbReference type="Proteomes" id="UP001208649"/>
    </source>
</evidence>
<dbReference type="SUPFAM" id="SSF52833">
    <property type="entry name" value="Thioredoxin-like"/>
    <property type="match status" value="1"/>
</dbReference>
<evidence type="ECO:0000256" key="1">
    <source>
        <dbReference type="SAM" id="Phobius"/>
    </source>
</evidence>
<keyword evidence="1" id="KW-1133">Transmembrane helix</keyword>
<dbReference type="PANTHER" id="PTHR42852:SF13">
    <property type="entry name" value="PROTEIN DIPZ"/>
    <property type="match status" value="1"/>
</dbReference>
<dbReference type="InterPro" id="IPR013766">
    <property type="entry name" value="Thioredoxin_domain"/>
</dbReference>
<feature type="transmembrane region" description="Helical" evidence="1">
    <location>
        <begin position="6"/>
        <end position="24"/>
    </location>
</feature>
<keyword evidence="4" id="KW-1185">Reference proteome</keyword>
<feature type="domain" description="Thioredoxin" evidence="2">
    <location>
        <begin position="23"/>
        <end position="183"/>
    </location>
</feature>
<dbReference type="EMBL" id="JAOTEM010000002">
    <property type="protein sequence ID" value="MCU7617379.1"/>
    <property type="molecule type" value="Genomic_DNA"/>
</dbReference>
<dbReference type="Gene3D" id="3.40.30.10">
    <property type="entry name" value="Glutaredoxin"/>
    <property type="match status" value="1"/>
</dbReference>
<dbReference type="InterPro" id="IPR036249">
    <property type="entry name" value="Thioredoxin-like_sf"/>
</dbReference>
<proteinExistence type="predicted"/>
<evidence type="ECO:0000313" key="3">
    <source>
        <dbReference type="EMBL" id="MCU7617379.1"/>
    </source>
</evidence>
<keyword evidence="1" id="KW-0472">Membrane</keyword>
<dbReference type="Pfam" id="PF08534">
    <property type="entry name" value="Redoxin"/>
    <property type="match status" value="1"/>
</dbReference>
<dbReference type="PROSITE" id="PS51352">
    <property type="entry name" value="THIOREDOXIN_2"/>
    <property type="match status" value="1"/>
</dbReference>
<dbReference type="PANTHER" id="PTHR42852">
    <property type="entry name" value="THIOL:DISULFIDE INTERCHANGE PROTEIN DSBE"/>
    <property type="match status" value="1"/>
</dbReference>
<protein>
    <submittedName>
        <fullName evidence="3">TlpA family protein disulfide reductase</fullName>
    </submittedName>
</protein>